<dbReference type="EMBL" id="MUEO01000019">
    <property type="protein sequence ID" value="OOE43917.1"/>
    <property type="molecule type" value="Genomic_DNA"/>
</dbReference>
<dbReference type="PANTHER" id="PTHR30349:SF36">
    <property type="entry name" value="PROPHAGE INTEGRASE INTR-RELATED"/>
    <property type="match status" value="1"/>
</dbReference>
<evidence type="ECO:0008006" key="9">
    <source>
        <dbReference type="Google" id="ProtNLM"/>
    </source>
</evidence>
<protein>
    <recommendedName>
        <fullName evidence="9">Site-specific integrase</fullName>
    </recommendedName>
</protein>
<reference evidence="7 8" key="1">
    <citation type="journal article" date="2017" name="Genome Announc.">
        <title>Draft Genome Sequences of Salinivibrio proteolyticus, Salinivibrio sharmensis, Salinivibrio siamensis, Salinivibrio costicola subsp. alcaliphilus, Salinivibrio costicola subsp. vallismortis, and 29 New Isolates Belonging to the Genus Salinivibrio.</title>
        <authorList>
            <person name="Lopez-Hermoso C."/>
            <person name="de la Haba R.R."/>
            <person name="Sanchez-Porro C."/>
            <person name="Bayliss S.C."/>
            <person name="Feil E.J."/>
            <person name="Ventosa A."/>
        </authorList>
    </citation>
    <scope>NUCLEOTIDE SEQUENCE [LARGE SCALE GENOMIC DNA]</scope>
    <source>
        <strain evidence="7 8">IC202</strain>
    </source>
</reference>
<dbReference type="InterPro" id="IPR002104">
    <property type="entry name" value="Integrase_catalytic"/>
</dbReference>
<accession>A0AB36K6Q9</accession>
<gene>
    <name evidence="7" type="ORF">BZG09_08955</name>
</gene>
<dbReference type="Proteomes" id="UP000188726">
    <property type="component" value="Unassembled WGS sequence"/>
</dbReference>
<dbReference type="PROSITE" id="PS51900">
    <property type="entry name" value="CB"/>
    <property type="match status" value="1"/>
</dbReference>
<keyword evidence="2 4" id="KW-0238">DNA-binding</keyword>
<dbReference type="SUPFAM" id="SSF56349">
    <property type="entry name" value="DNA breaking-rejoining enzymes"/>
    <property type="match status" value="1"/>
</dbReference>
<evidence type="ECO:0000256" key="1">
    <source>
        <dbReference type="ARBA" id="ARBA00022908"/>
    </source>
</evidence>
<dbReference type="InterPro" id="IPR044068">
    <property type="entry name" value="CB"/>
</dbReference>
<evidence type="ECO:0000313" key="7">
    <source>
        <dbReference type="EMBL" id="OOE43917.1"/>
    </source>
</evidence>
<keyword evidence="1" id="KW-0229">DNA integration</keyword>
<dbReference type="Gene3D" id="1.10.150.130">
    <property type="match status" value="1"/>
</dbReference>
<dbReference type="PROSITE" id="PS51898">
    <property type="entry name" value="TYR_RECOMBINASE"/>
    <property type="match status" value="1"/>
</dbReference>
<organism evidence="7 8">
    <name type="scientific">Salinivibrio kushneri</name>
    <dbReference type="NCBI Taxonomy" id="1908198"/>
    <lineage>
        <taxon>Bacteria</taxon>
        <taxon>Pseudomonadati</taxon>
        <taxon>Pseudomonadota</taxon>
        <taxon>Gammaproteobacteria</taxon>
        <taxon>Vibrionales</taxon>
        <taxon>Vibrionaceae</taxon>
        <taxon>Salinivibrio</taxon>
    </lineage>
</organism>
<dbReference type="InterPro" id="IPR010998">
    <property type="entry name" value="Integrase_recombinase_N"/>
</dbReference>
<keyword evidence="3" id="KW-0233">DNA recombination</keyword>
<dbReference type="GO" id="GO:0006310">
    <property type="term" value="P:DNA recombination"/>
    <property type="evidence" value="ECO:0007669"/>
    <property type="project" value="UniProtKB-KW"/>
</dbReference>
<dbReference type="InterPro" id="IPR022000">
    <property type="entry name" value="Min27-like_integrase_DNA_bind"/>
</dbReference>
<evidence type="ECO:0000256" key="2">
    <source>
        <dbReference type="ARBA" id="ARBA00023125"/>
    </source>
</evidence>
<sequence>MMTPEGVEVRGTSIRIWFLYRGKRCKETLKGWQATPANIRKAGRLRAVIVSEISDGTFDYLARFPNSKKARELGNVASISKSMTVEELFEKWLNAKAADYSITTLRNKRSVAKTCIQILEPEKLAVNVNYEDGLLLRSQLISGQTLYSHRSNKKGRSAGTVNSYMSLCAEVWRFACLSGYIASNPFETIKPVRSDDTEPDPLEYDEFLSLIRHPSISEQERNLWTVAVYTGLRHGELCALAWEDIDLKRGEIKVTRNLSIGGYFKVPKTKSGERTINLLEPAIDALNRQKALTYLAPEESVSVLLREPGRQREESCRWVFKPTMKSATKAEGGSYYSKSGLAVVWNSCMKRTGIRRRTPYQTRHTYACWMLTEDANPSWIARQMGHKDARMVMTTYGKFMPSRSGQQVEKLNKRFSTVSHTCPTENSKGGKKN</sequence>
<dbReference type="InterPro" id="IPR050090">
    <property type="entry name" value="Tyrosine_recombinase_XerCD"/>
</dbReference>
<dbReference type="Pfam" id="PF00589">
    <property type="entry name" value="Phage_integrase"/>
    <property type="match status" value="1"/>
</dbReference>
<dbReference type="GO" id="GO:0003677">
    <property type="term" value="F:DNA binding"/>
    <property type="evidence" value="ECO:0007669"/>
    <property type="project" value="UniProtKB-UniRule"/>
</dbReference>
<dbReference type="GO" id="GO:0015074">
    <property type="term" value="P:DNA integration"/>
    <property type="evidence" value="ECO:0007669"/>
    <property type="project" value="UniProtKB-KW"/>
</dbReference>
<dbReference type="InterPro" id="IPR013762">
    <property type="entry name" value="Integrase-like_cat_sf"/>
</dbReference>
<evidence type="ECO:0000313" key="8">
    <source>
        <dbReference type="Proteomes" id="UP000188726"/>
    </source>
</evidence>
<feature type="domain" description="Core-binding (CB)" evidence="6">
    <location>
        <begin position="83"/>
        <end position="176"/>
    </location>
</feature>
<dbReference type="Pfam" id="PF12167">
    <property type="entry name" value="Arm-DNA-bind_2"/>
    <property type="match status" value="1"/>
</dbReference>
<proteinExistence type="predicted"/>
<dbReference type="AlphaFoldDB" id="A0AB36K6Q9"/>
<evidence type="ECO:0000259" key="5">
    <source>
        <dbReference type="PROSITE" id="PS51898"/>
    </source>
</evidence>
<evidence type="ECO:0000259" key="6">
    <source>
        <dbReference type="PROSITE" id="PS51900"/>
    </source>
</evidence>
<feature type="domain" description="Tyr recombinase" evidence="5">
    <location>
        <begin position="197"/>
        <end position="409"/>
    </location>
</feature>
<dbReference type="RefSeq" id="WP_077458551.1">
    <property type="nucleotide sequence ID" value="NZ_MUEO01000019.1"/>
</dbReference>
<dbReference type="InterPro" id="IPR011010">
    <property type="entry name" value="DNA_brk_join_enz"/>
</dbReference>
<dbReference type="PANTHER" id="PTHR30349">
    <property type="entry name" value="PHAGE INTEGRASE-RELATED"/>
    <property type="match status" value="1"/>
</dbReference>
<comment type="caution">
    <text evidence="7">The sequence shown here is derived from an EMBL/GenBank/DDBJ whole genome shotgun (WGS) entry which is preliminary data.</text>
</comment>
<evidence type="ECO:0000256" key="3">
    <source>
        <dbReference type="ARBA" id="ARBA00023172"/>
    </source>
</evidence>
<dbReference type="Gene3D" id="1.10.443.10">
    <property type="entry name" value="Intergrase catalytic core"/>
    <property type="match status" value="1"/>
</dbReference>
<name>A0AB36K6Q9_9GAMM</name>
<dbReference type="CDD" id="cd01189">
    <property type="entry name" value="INT_ICEBs1_C_like"/>
    <property type="match status" value="1"/>
</dbReference>
<evidence type="ECO:0000256" key="4">
    <source>
        <dbReference type="PROSITE-ProRule" id="PRU01248"/>
    </source>
</evidence>